<dbReference type="EMBL" id="NXLX01000008">
    <property type="protein sequence ID" value="RDU73866.1"/>
    <property type="molecule type" value="Genomic_DNA"/>
</dbReference>
<dbReference type="Gene3D" id="3.40.50.720">
    <property type="entry name" value="NAD(P)-binding Rossmann-like Domain"/>
    <property type="match status" value="1"/>
</dbReference>
<dbReference type="PRINTS" id="PR00080">
    <property type="entry name" value="SDRFAMILY"/>
</dbReference>
<evidence type="ECO:0000313" key="2">
    <source>
        <dbReference type="EMBL" id="RDU73866.1"/>
    </source>
</evidence>
<reference evidence="2 3" key="1">
    <citation type="submission" date="2018-04" db="EMBL/GenBank/DDBJ databases">
        <title>Novel Campyloabacter and Helicobacter Species and Strains.</title>
        <authorList>
            <person name="Mannion A.J."/>
            <person name="Shen Z."/>
            <person name="Fox J.G."/>
        </authorList>
    </citation>
    <scope>NUCLEOTIDE SEQUENCE [LARGE SCALE GENOMIC DNA]</scope>
    <source>
        <strain evidence="2 3">MIT 04-9362</strain>
    </source>
</reference>
<dbReference type="Pfam" id="PF13561">
    <property type="entry name" value="adh_short_C2"/>
    <property type="match status" value="1"/>
</dbReference>
<evidence type="ECO:0000256" key="1">
    <source>
        <dbReference type="ARBA" id="ARBA00006484"/>
    </source>
</evidence>
<dbReference type="Proteomes" id="UP000256695">
    <property type="component" value="Unassembled WGS sequence"/>
</dbReference>
<gene>
    <name evidence="2" type="ORF">CQA57_04160</name>
</gene>
<evidence type="ECO:0000313" key="3">
    <source>
        <dbReference type="Proteomes" id="UP000256695"/>
    </source>
</evidence>
<comment type="caution">
    <text evidence="2">The sequence shown here is derived from an EMBL/GenBank/DDBJ whole genome shotgun (WGS) entry which is preliminary data.</text>
</comment>
<comment type="similarity">
    <text evidence="1">Belongs to the short-chain dehydrogenases/reductases (SDR) family.</text>
</comment>
<proteinExistence type="inferred from homology"/>
<name>A0A3D8J9T4_9HELI</name>
<dbReference type="OrthoDB" id="5359522at2"/>
<dbReference type="InterPro" id="IPR036291">
    <property type="entry name" value="NAD(P)-bd_dom_sf"/>
</dbReference>
<keyword evidence="2" id="KW-0969">Cilium</keyword>
<keyword evidence="2" id="KW-0966">Cell projection</keyword>
<protein>
    <submittedName>
        <fullName evidence="2">Flagellin modification protein A</fullName>
    </submittedName>
</protein>
<dbReference type="InterPro" id="IPR002347">
    <property type="entry name" value="SDR_fam"/>
</dbReference>
<dbReference type="SUPFAM" id="SSF51735">
    <property type="entry name" value="NAD(P)-binding Rossmann-fold domains"/>
    <property type="match status" value="1"/>
</dbReference>
<dbReference type="GO" id="GO:0016616">
    <property type="term" value="F:oxidoreductase activity, acting on the CH-OH group of donors, NAD or NADP as acceptor"/>
    <property type="evidence" value="ECO:0007669"/>
    <property type="project" value="TreeGrafter"/>
</dbReference>
<dbReference type="PANTHER" id="PTHR42760">
    <property type="entry name" value="SHORT-CHAIN DEHYDROGENASES/REDUCTASES FAMILY MEMBER"/>
    <property type="match status" value="1"/>
</dbReference>
<dbReference type="GO" id="GO:0030497">
    <property type="term" value="P:fatty acid elongation"/>
    <property type="evidence" value="ECO:0007669"/>
    <property type="project" value="TreeGrafter"/>
</dbReference>
<dbReference type="PRINTS" id="PR00081">
    <property type="entry name" value="GDHRDH"/>
</dbReference>
<keyword evidence="2" id="KW-0282">Flagellum</keyword>
<dbReference type="PANTHER" id="PTHR42760:SF40">
    <property type="entry name" value="3-OXOACYL-[ACYL-CARRIER-PROTEIN] REDUCTASE, CHLOROPLASTIC"/>
    <property type="match status" value="1"/>
</dbReference>
<dbReference type="NCBIfam" id="NF006619">
    <property type="entry name" value="PRK09186.1"/>
    <property type="match status" value="1"/>
</dbReference>
<dbReference type="RefSeq" id="WP_115578974.1">
    <property type="nucleotide sequence ID" value="NZ_NXLX01000008.1"/>
</dbReference>
<keyword evidence="3" id="KW-1185">Reference proteome</keyword>
<dbReference type="AlphaFoldDB" id="A0A3D8J9T4"/>
<accession>A0A3D8J9T4</accession>
<sequence length="255" mass="28547">MLKDKVVIVTGGAGLIGKKFCQEIIRQNGIAVIADISEEMAGNVIQKIDSKGLNSFFVKLDVTSKDSIQEAIKIIHEKYGKIDALVNNAYPRTKKWGKNNFYNFDFEDFCENMKLQLGGYVLTSQQFALYFKNQGFGNIISISSIMGVYAPKFENYEGTEMHSPLEYSVIKAGVNHMTRWMAKYLANTGIRTNTIAPGGIFDNQPQSFLEKYRKCCTSKGMLDSEDISGTLIYLLSDMSKYVNGQTIIVDDGWGL</sequence>
<organism evidence="2 3">
    <name type="scientific">Helicobacter anseris</name>
    <dbReference type="NCBI Taxonomy" id="375926"/>
    <lineage>
        <taxon>Bacteria</taxon>
        <taxon>Pseudomonadati</taxon>
        <taxon>Campylobacterota</taxon>
        <taxon>Epsilonproteobacteria</taxon>
        <taxon>Campylobacterales</taxon>
        <taxon>Helicobacteraceae</taxon>
        <taxon>Helicobacter</taxon>
    </lineage>
</organism>